<evidence type="ECO:0000313" key="3">
    <source>
        <dbReference type="Proteomes" id="UP000799118"/>
    </source>
</evidence>
<dbReference type="EMBL" id="ML769568">
    <property type="protein sequence ID" value="KAE9393619.1"/>
    <property type="molecule type" value="Genomic_DNA"/>
</dbReference>
<evidence type="ECO:0000313" key="2">
    <source>
        <dbReference type="EMBL" id="KAE9393619.1"/>
    </source>
</evidence>
<protein>
    <submittedName>
        <fullName evidence="2">Uncharacterized protein</fullName>
    </submittedName>
</protein>
<gene>
    <name evidence="2" type="ORF">BT96DRAFT_959032</name>
</gene>
<accession>A0A6A4H5W0</accession>
<proteinExistence type="predicted"/>
<name>A0A6A4H5W0_9AGAR</name>
<evidence type="ECO:0000256" key="1">
    <source>
        <dbReference type="SAM" id="MobiDB-lite"/>
    </source>
</evidence>
<feature type="region of interest" description="Disordered" evidence="1">
    <location>
        <begin position="210"/>
        <end position="234"/>
    </location>
</feature>
<reference evidence="2" key="1">
    <citation type="journal article" date="2019" name="Environ. Microbiol.">
        <title>Fungal ecological strategies reflected in gene transcription - a case study of two litter decomposers.</title>
        <authorList>
            <person name="Barbi F."/>
            <person name="Kohler A."/>
            <person name="Barry K."/>
            <person name="Baskaran P."/>
            <person name="Daum C."/>
            <person name="Fauchery L."/>
            <person name="Ihrmark K."/>
            <person name="Kuo A."/>
            <person name="LaButti K."/>
            <person name="Lipzen A."/>
            <person name="Morin E."/>
            <person name="Grigoriev I.V."/>
            <person name="Henrissat B."/>
            <person name="Lindahl B."/>
            <person name="Martin F."/>
        </authorList>
    </citation>
    <scope>NUCLEOTIDE SEQUENCE</scope>
    <source>
        <strain evidence="2">JB14</strain>
    </source>
</reference>
<dbReference type="Proteomes" id="UP000799118">
    <property type="component" value="Unassembled WGS sequence"/>
</dbReference>
<keyword evidence="3" id="KW-1185">Reference proteome</keyword>
<dbReference type="OrthoDB" id="2546621at2759"/>
<dbReference type="AlphaFoldDB" id="A0A6A4H5W0"/>
<sequence length="234" mass="25639">MAESHRITQLILAFGDAGKYWGKGCSLEKQSGAIYVGETQVGLIFNPSWSKSTIVVSETFARLPVVYMHPYAEALIDQLKPASLALLDTYPTPTYVSSEPIAIQDAPIRYLSTHQINPAISSSAERFAPPNLIHSTTSAALMSYVQSLPRTDLKATLLLLPFPRIPKPAPKVLGRSDFSHLSEDEFQWSETMMNNVQKLLFVAVEEKSGSSWHTPANSKPTGSRSAPVDGGMYI</sequence>
<feature type="compositionally biased region" description="Polar residues" evidence="1">
    <location>
        <begin position="210"/>
        <end position="224"/>
    </location>
</feature>
<organism evidence="2 3">
    <name type="scientific">Gymnopus androsaceus JB14</name>
    <dbReference type="NCBI Taxonomy" id="1447944"/>
    <lineage>
        <taxon>Eukaryota</taxon>
        <taxon>Fungi</taxon>
        <taxon>Dikarya</taxon>
        <taxon>Basidiomycota</taxon>
        <taxon>Agaricomycotina</taxon>
        <taxon>Agaricomycetes</taxon>
        <taxon>Agaricomycetidae</taxon>
        <taxon>Agaricales</taxon>
        <taxon>Marasmiineae</taxon>
        <taxon>Omphalotaceae</taxon>
        <taxon>Gymnopus</taxon>
    </lineage>
</organism>